<keyword evidence="1" id="KW-0813">Transport</keyword>
<sequence>MVVRENFQHQLDELKDSIVKLGKMAEQALMESVIALKDQNLEKALEIIENDQRINVLEDEINDAAILLIAKQAPVATDLRRIIAAIKISSDVERMADFAVNIAKSTIRIGSTPLIKPLEEIPKMAGIAIEMLTKSIQAYVEEDVVLAKELADIDDQVDELYGKIIQELLGMMSQNPDYLAQITQLSFVCRYIERTADHATNIAESIIFLVKGKRYGLNE</sequence>
<dbReference type="PIRSF" id="PIRSF003107">
    <property type="entry name" value="PhoU"/>
    <property type="match status" value="1"/>
</dbReference>
<dbReference type="Pfam" id="PF01895">
    <property type="entry name" value="PhoU"/>
    <property type="match status" value="2"/>
</dbReference>
<keyword evidence="2" id="KW-0175">Coiled coil</keyword>
<dbReference type="RefSeq" id="WP_379745569.1">
    <property type="nucleotide sequence ID" value="NZ_JBHTCP010000003.1"/>
</dbReference>
<feature type="domain" description="PhoU" evidence="3">
    <location>
        <begin position="18"/>
        <end position="105"/>
    </location>
</feature>
<feature type="coiled-coil region" evidence="2">
    <location>
        <begin position="4"/>
        <end position="31"/>
    </location>
</feature>
<dbReference type="NCBIfam" id="TIGR02135">
    <property type="entry name" value="phoU_full"/>
    <property type="match status" value="1"/>
</dbReference>
<comment type="similarity">
    <text evidence="1">Belongs to the PhoU family.</text>
</comment>
<reference evidence="5" key="1">
    <citation type="journal article" date="2019" name="Int. J. Syst. Evol. Microbiol.">
        <title>The Global Catalogue of Microorganisms (GCM) 10K type strain sequencing project: providing services to taxonomists for standard genome sequencing and annotation.</title>
        <authorList>
            <consortium name="The Broad Institute Genomics Platform"/>
            <consortium name="The Broad Institute Genome Sequencing Center for Infectious Disease"/>
            <person name="Wu L."/>
            <person name="Ma J."/>
        </authorList>
    </citation>
    <scope>NUCLEOTIDE SEQUENCE [LARGE SCALE GENOMIC DNA]</scope>
    <source>
        <strain evidence="5">NBRC 106396</strain>
    </source>
</reference>
<keyword evidence="1" id="KW-0592">Phosphate transport</keyword>
<dbReference type="PANTHER" id="PTHR42930">
    <property type="entry name" value="PHOSPHATE-SPECIFIC TRANSPORT SYSTEM ACCESSORY PROTEIN PHOU"/>
    <property type="match status" value="1"/>
</dbReference>
<comment type="subcellular location">
    <subcellularLocation>
        <location evidence="1">Cytoplasm</location>
    </subcellularLocation>
</comment>
<evidence type="ECO:0000256" key="1">
    <source>
        <dbReference type="PIRNR" id="PIRNR003107"/>
    </source>
</evidence>
<evidence type="ECO:0000259" key="3">
    <source>
        <dbReference type="Pfam" id="PF01895"/>
    </source>
</evidence>
<dbReference type="SUPFAM" id="SSF109755">
    <property type="entry name" value="PhoU-like"/>
    <property type="match status" value="1"/>
</dbReference>
<proteinExistence type="inferred from homology"/>
<dbReference type="InterPro" id="IPR026022">
    <property type="entry name" value="PhoU_dom"/>
</dbReference>
<dbReference type="Gene3D" id="1.20.58.220">
    <property type="entry name" value="Phosphate transport system protein phou homolog 2, domain 2"/>
    <property type="match status" value="1"/>
</dbReference>
<evidence type="ECO:0000313" key="4">
    <source>
        <dbReference type="EMBL" id="MFC7370377.1"/>
    </source>
</evidence>
<keyword evidence="1" id="KW-0963">Cytoplasm</keyword>
<accession>A0ABW2NKP0</accession>
<evidence type="ECO:0000313" key="5">
    <source>
        <dbReference type="Proteomes" id="UP001596549"/>
    </source>
</evidence>
<feature type="domain" description="PhoU" evidence="3">
    <location>
        <begin position="121"/>
        <end position="206"/>
    </location>
</feature>
<comment type="subunit">
    <text evidence="1">Homodimer.</text>
</comment>
<gene>
    <name evidence="4" type="primary">phoU</name>
    <name evidence="4" type="ORF">ACFQPF_01655</name>
</gene>
<dbReference type="EMBL" id="JBHTCP010000003">
    <property type="protein sequence ID" value="MFC7370377.1"/>
    <property type="molecule type" value="Genomic_DNA"/>
</dbReference>
<dbReference type="InterPro" id="IPR038078">
    <property type="entry name" value="PhoU-like_sf"/>
</dbReference>
<evidence type="ECO:0000256" key="2">
    <source>
        <dbReference type="SAM" id="Coils"/>
    </source>
</evidence>
<name>A0ABW2NKP0_9BACL</name>
<comment type="caution">
    <text evidence="4">The sequence shown here is derived from an EMBL/GenBank/DDBJ whole genome shotgun (WGS) entry which is preliminary data.</text>
</comment>
<keyword evidence="5" id="KW-1185">Reference proteome</keyword>
<dbReference type="InterPro" id="IPR028366">
    <property type="entry name" value="PhoU"/>
</dbReference>
<organism evidence="4 5">
    <name type="scientific">Fictibacillus iocasae</name>
    <dbReference type="NCBI Taxonomy" id="2715437"/>
    <lineage>
        <taxon>Bacteria</taxon>
        <taxon>Bacillati</taxon>
        <taxon>Bacillota</taxon>
        <taxon>Bacilli</taxon>
        <taxon>Bacillales</taxon>
        <taxon>Fictibacillaceae</taxon>
        <taxon>Fictibacillus</taxon>
    </lineage>
</organism>
<dbReference type="PANTHER" id="PTHR42930:SF3">
    <property type="entry name" value="PHOSPHATE-SPECIFIC TRANSPORT SYSTEM ACCESSORY PROTEIN PHOU"/>
    <property type="match status" value="1"/>
</dbReference>
<comment type="function">
    <text evidence="1">Plays a role in the regulation of phosphate uptake.</text>
</comment>
<dbReference type="Proteomes" id="UP001596549">
    <property type="component" value="Unassembled WGS sequence"/>
</dbReference>
<protein>
    <recommendedName>
        <fullName evidence="1">Phosphate-specific transport system accessory protein PhoU</fullName>
    </recommendedName>
</protein>